<dbReference type="PROSITE" id="PS00061">
    <property type="entry name" value="ADH_SHORT"/>
    <property type="match status" value="1"/>
</dbReference>
<feature type="non-terminal residue" evidence="5">
    <location>
        <position position="274"/>
    </location>
</feature>
<evidence type="ECO:0000256" key="1">
    <source>
        <dbReference type="ARBA" id="ARBA00006484"/>
    </source>
</evidence>
<evidence type="ECO:0000256" key="2">
    <source>
        <dbReference type="ARBA" id="ARBA00022857"/>
    </source>
</evidence>
<dbReference type="OMA" id="NWYAVLP"/>
<keyword evidence="2" id="KW-0521">NADP</keyword>
<dbReference type="InterPro" id="IPR036291">
    <property type="entry name" value="NAD(P)-bd_dom_sf"/>
</dbReference>
<evidence type="ECO:0000313" key="5">
    <source>
        <dbReference type="EMBL" id="CCH59771.1"/>
    </source>
</evidence>
<dbReference type="AlphaFoldDB" id="I2H069"/>
<gene>
    <name evidence="5" type="primary">TBLA0B09540</name>
    <name evidence="5" type="ORF">TBLA_0B09540</name>
</gene>
<dbReference type="eggNOG" id="KOG1201">
    <property type="taxonomic scope" value="Eukaryota"/>
</dbReference>
<sequence>MQIKKNDTVLVTGGSNGLGLEIVKRLLLENLIIIIVDITAPPPNLLNSAEDGKLYYYKIDVSQESEIKKLKKIVETYHNSINIIINNAGIVYIERLANTPDEQLQKIIDINLIAPILLVKYFLPDILNQRRGCVVNIASILGLITPTGVTAYGASKGGLISFHNSIGKQIEMRIGKNFFPFQRDNKVETLLVLPGKINTTMFENVTTPSMIFAPDVDPRRLANKIVSTIITSNNFKIISMPYYTRLIPIFKKNLNWRYSWLLKKLSRMDRATAV</sequence>
<evidence type="ECO:0008006" key="7">
    <source>
        <dbReference type="Google" id="ProtNLM"/>
    </source>
</evidence>
<dbReference type="RefSeq" id="XP_004179290.1">
    <property type="nucleotide sequence ID" value="XM_004179242.2"/>
</dbReference>
<dbReference type="STRING" id="1071380.I2H069"/>
<dbReference type="FunCoup" id="I2H069">
    <property type="interactions" value="535"/>
</dbReference>
<dbReference type="SUPFAM" id="SSF51735">
    <property type="entry name" value="NAD(P)-binding Rossmann-fold domains"/>
    <property type="match status" value="1"/>
</dbReference>
<dbReference type="GeneID" id="14494218"/>
<dbReference type="EMBL" id="HE806317">
    <property type="protein sequence ID" value="CCH59771.1"/>
    <property type="molecule type" value="Genomic_DNA"/>
</dbReference>
<dbReference type="PRINTS" id="PR00081">
    <property type="entry name" value="GDHRDH"/>
</dbReference>
<dbReference type="Pfam" id="PF00106">
    <property type="entry name" value="adh_short"/>
    <property type="match status" value="1"/>
</dbReference>
<evidence type="ECO:0000256" key="3">
    <source>
        <dbReference type="ARBA" id="ARBA00023002"/>
    </source>
</evidence>
<comment type="similarity">
    <text evidence="1 4">Belongs to the short-chain dehydrogenases/reductases (SDR) family.</text>
</comment>
<dbReference type="Gene3D" id="3.40.50.720">
    <property type="entry name" value="NAD(P)-binding Rossmann-like Domain"/>
    <property type="match status" value="1"/>
</dbReference>
<dbReference type="OrthoDB" id="10253736at2759"/>
<keyword evidence="3" id="KW-0560">Oxidoreductase</keyword>
<proteinExistence type="inferred from homology"/>
<protein>
    <recommendedName>
        <fullName evidence="7">3-oxoacyl-[acyl-carrier-protein] reductase</fullName>
    </recommendedName>
</protein>
<dbReference type="GO" id="GO:0016616">
    <property type="term" value="F:oxidoreductase activity, acting on the CH-OH group of donors, NAD or NADP as acceptor"/>
    <property type="evidence" value="ECO:0007669"/>
    <property type="project" value="TreeGrafter"/>
</dbReference>
<dbReference type="KEGG" id="tbl:TBLA_0B09540"/>
<organism evidence="5 6">
    <name type="scientific">Henningerozyma blattae (strain ATCC 34711 / CBS 6284 / DSM 70876 / NBRC 10599 / NRRL Y-10934 / UCD 77-7)</name>
    <name type="common">Yeast</name>
    <name type="synonym">Tetrapisispora blattae</name>
    <dbReference type="NCBI Taxonomy" id="1071380"/>
    <lineage>
        <taxon>Eukaryota</taxon>
        <taxon>Fungi</taxon>
        <taxon>Dikarya</taxon>
        <taxon>Ascomycota</taxon>
        <taxon>Saccharomycotina</taxon>
        <taxon>Saccharomycetes</taxon>
        <taxon>Saccharomycetales</taxon>
        <taxon>Saccharomycetaceae</taxon>
        <taxon>Henningerozyma</taxon>
    </lineage>
</organism>
<name>I2H069_HENB6</name>
<reference evidence="5 6" key="1">
    <citation type="journal article" date="2011" name="Proc. Natl. Acad. Sci. U.S.A.">
        <title>Evolutionary erosion of yeast sex chromosomes by mating-type switching accidents.</title>
        <authorList>
            <person name="Gordon J.L."/>
            <person name="Armisen D."/>
            <person name="Proux-Wera E."/>
            <person name="Oheigeartaigh S.S."/>
            <person name="Byrne K.P."/>
            <person name="Wolfe K.H."/>
        </authorList>
    </citation>
    <scope>NUCLEOTIDE SEQUENCE [LARGE SCALE GENOMIC DNA]</scope>
    <source>
        <strain evidence="6">ATCC 34711 / CBS 6284 / DSM 70876 / NBRC 10599 / NRRL Y-10934 / UCD 77-7</strain>
    </source>
</reference>
<evidence type="ECO:0000313" key="6">
    <source>
        <dbReference type="Proteomes" id="UP000002866"/>
    </source>
</evidence>
<accession>I2H069</accession>
<dbReference type="InterPro" id="IPR020904">
    <property type="entry name" value="Sc_DH/Rdtase_CS"/>
</dbReference>
<dbReference type="InParanoid" id="I2H069"/>
<keyword evidence="6" id="KW-1185">Reference proteome</keyword>
<dbReference type="PRINTS" id="PR00080">
    <property type="entry name" value="SDRFAMILY"/>
</dbReference>
<dbReference type="PANTHER" id="PTHR24322:SF736">
    <property type="entry name" value="RETINOL DEHYDROGENASE 10"/>
    <property type="match status" value="1"/>
</dbReference>
<dbReference type="Proteomes" id="UP000002866">
    <property type="component" value="Chromosome 2"/>
</dbReference>
<evidence type="ECO:0000256" key="4">
    <source>
        <dbReference type="RuleBase" id="RU000363"/>
    </source>
</evidence>
<dbReference type="PANTHER" id="PTHR24322">
    <property type="entry name" value="PKSB"/>
    <property type="match status" value="1"/>
</dbReference>
<dbReference type="HOGENOM" id="CLU_010194_5_1_1"/>
<dbReference type="InterPro" id="IPR002347">
    <property type="entry name" value="SDR_fam"/>
</dbReference>